<dbReference type="Gene3D" id="1.10.357.10">
    <property type="entry name" value="Tetracycline Repressor, domain 2"/>
    <property type="match status" value="1"/>
</dbReference>
<dbReference type="SUPFAM" id="SSF48498">
    <property type="entry name" value="Tetracyclin repressor-like, C-terminal domain"/>
    <property type="match status" value="1"/>
</dbReference>
<comment type="caution">
    <text evidence="6">The sequence shown here is derived from an EMBL/GenBank/DDBJ whole genome shotgun (WGS) entry which is preliminary data.</text>
</comment>
<dbReference type="Pfam" id="PF16925">
    <property type="entry name" value="TetR_C_13"/>
    <property type="match status" value="1"/>
</dbReference>
<evidence type="ECO:0000259" key="5">
    <source>
        <dbReference type="PROSITE" id="PS50977"/>
    </source>
</evidence>
<evidence type="ECO:0000313" key="6">
    <source>
        <dbReference type="EMBL" id="MPR35732.1"/>
    </source>
</evidence>
<dbReference type="InterPro" id="IPR001647">
    <property type="entry name" value="HTH_TetR"/>
</dbReference>
<evidence type="ECO:0000256" key="2">
    <source>
        <dbReference type="ARBA" id="ARBA00023125"/>
    </source>
</evidence>
<dbReference type="AlphaFoldDB" id="A0A7C9FSU3"/>
<dbReference type="Pfam" id="PF00440">
    <property type="entry name" value="TetR_N"/>
    <property type="match status" value="1"/>
</dbReference>
<gene>
    <name evidence="6" type="ORF">GBK04_20850</name>
</gene>
<feature type="DNA-binding region" description="H-T-H motif" evidence="4">
    <location>
        <begin position="28"/>
        <end position="47"/>
    </location>
</feature>
<dbReference type="InterPro" id="IPR009057">
    <property type="entry name" value="Homeodomain-like_sf"/>
</dbReference>
<reference evidence="6 7" key="1">
    <citation type="submission" date="2019-10" db="EMBL/GenBank/DDBJ databases">
        <title>Draft Genome Sequence of Cytophagaceae sp. SJW1-29.</title>
        <authorList>
            <person name="Choi A."/>
        </authorList>
    </citation>
    <scope>NUCLEOTIDE SEQUENCE [LARGE SCALE GENOMIC DNA]</scope>
    <source>
        <strain evidence="6 7">SJW1-29</strain>
    </source>
</reference>
<evidence type="ECO:0000256" key="1">
    <source>
        <dbReference type="ARBA" id="ARBA00023015"/>
    </source>
</evidence>
<accession>A0A7C9FSU3</accession>
<dbReference type="GO" id="GO:0003677">
    <property type="term" value="F:DNA binding"/>
    <property type="evidence" value="ECO:0007669"/>
    <property type="project" value="UniProtKB-UniRule"/>
</dbReference>
<feature type="domain" description="HTH tetR-type" evidence="5">
    <location>
        <begin position="5"/>
        <end position="65"/>
    </location>
</feature>
<name>A0A7C9FSU3_9BACT</name>
<dbReference type="RefSeq" id="WP_152763043.1">
    <property type="nucleotide sequence ID" value="NZ_WHLY01000002.1"/>
</dbReference>
<keyword evidence="7" id="KW-1185">Reference proteome</keyword>
<dbReference type="SUPFAM" id="SSF46689">
    <property type="entry name" value="Homeodomain-like"/>
    <property type="match status" value="1"/>
</dbReference>
<dbReference type="PRINTS" id="PR00455">
    <property type="entry name" value="HTHTETR"/>
</dbReference>
<keyword evidence="1" id="KW-0805">Transcription regulation</keyword>
<keyword evidence="2 4" id="KW-0238">DNA-binding</keyword>
<protein>
    <submittedName>
        <fullName evidence="6">TetR family transcriptional regulator</fullName>
    </submittedName>
</protein>
<dbReference type="PROSITE" id="PS50977">
    <property type="entry name" value="HTH_TETR_2"/>
    <property type="match status" value="1"/>
</dbReference>
<dbReference type="Proteomes" id="UP000479293">
    <property type="component" value="Unassembled WGS sequence"/>
</dbReference>
<evidence type="ECO:0000256" key="3">
    <source>
        <dbReference type="ARBA" id="ARBA00023163"/>
    </source>
</evidence>
<dbReference type="PANTHER" id="PTHR47506:SF3">
    <property type="entry name" value="HTH-TYPE TRANSCRIPTIONAL REGULATOR LMRA"/>
    <property type="match status" value="1"/>
</dbReference>
<keyword evidence="3" id="KW-0804">Transcription</keyword>
<dbReference type="PANTHER" id="PTHR47506">
    <property type="entry name" value="TRANSCRIPTIONAL REGULATORY PROTEIN"/>
    <property type="match status" value="1"/>
</dbReference>
<organism evidence="6 7">
    <name type="scientific">Salmonirosea aquatica</name>
    <dbReference type="NCBI Taxonomy" id="2654236"/>
    <lineage>
        <taxon>Bacteria</taxon>
        <taxon>Pseudomonadati</taxon>
        <taxon>Bacteroidota</taxon>
        <taxon>Cytophagia</taxon>
        <taxon>Cytophagales</taxon>
        <taxon>Spirosomataceae</taxon>
        <taxon>Salmonirosea</taxon>
    </lineage>
</organism>
<evidence type="ECO:0000256" key="4">
    <source>
        <dbReference type="PROSITE-ProRule" id="PRU00335"/>
    </source>
</evidence>
<dbReference type="InterPro" id="IPR036271">
    <property type="entry name" value="Tet_transcr_reg_TetR-rel_C_sf"/>
</dbReference>
<dbReference type="EMBL" id="WHLY01000002">
    <property type="protein sequence ID" value="MPR35732.1"/>
    <property type="molecule type" value="Genomic_DNA"/>
</dbReference>
<sequence length="197" mass="21671">MRKSEKTRQYILEKTAPLFNKKGYAGTSLSDITDTTGLTKGSIYGNFSNKDEVALAVYEYSTGLLTGILNRAINEKNTAPDKLIAMTEFYRDHWPGIFGNGGCPMLNAAIEADDGPPFLQTCVQASFANWEKKIVNILETGEKKGEIRQGIVAADYASTIITQIEGGIMLAKITGNTRHLILALDRLVKMIDHELKP</sequence>
<proteinExistence type="predicted"/>
<dbReference type="InterPro" id="IPR011075">
    <property type="entry name" value="TetR_C"/>
</dbReference>
<evidence type="ECO:0000313" key="7">
    <source>
        <dbReference type="Proteomes" id="UP000479293"/>
    </source>
</evidence>